<evidence type="ECO:0000256" key="1">
    <source>
        <dbReference type="SAM" id="MobiDB-lite"/>
    </source>
</evidence>
<dbReference type="AlphaFoldDB" id="A0A6J6H8S8"/>
<dbReference type="Gene3D" id="3.40.50.10900">
    <property type="entry name" value="PAC-like subunit"/>
    <property type="match status" value="1"/>
</dbReference>
<evidence type="ECO:0000313" key="2">
    <source>
        <dbReference type="EMBL" id="CAB4536500.1"/>
    </source>
</evidence>
<dbReference type="Pfam" id="PF09754">
    <property type="entry name" value="PAC2"/>
    <property type="match status" value="1"/>
</dbReference>
<feature type="region of interest" description="Disordered" evidence="1">
    <location>
        <begin position="277"/>
        <end position="296"/>
    </location>
</feature>
<name>A0A6J6H8S8_9ZZZZ</name>
<dbReference type="EMBL" id="CAEZUW010000005">
    <property type="protein sequence ID" value="CAB4605158.1"/>
    <property type="molecule type" value="Genomic_DNA"/>
</dbReference>
<dbReference type="SUPFAM" id="SSF159659">
    <property type="entry name" value="Cgl1923-like"/>
    <property type="match status" value="1"/>
</dbReference>
<organism evidence="3">
    <name type="scientific">freshwater metagenome</name>
    <dbReference type="NCBI Taxonomy" id="449393"/>
    <lineage>
        <taxon>unclassified sequences</taxon>
        <taxon>metagenomes</taxon>
        <taxon>ecological metagenomes</taxon>
    </lineage>
</organism>
<dbReference type="PIRSF" id="PIRSF028754">
    <property type="entry name" value="UCP028754"/>
    <property type="match status" value="1"/>
</dbReference>
<sequence>MTDLDIFSGRTLIVGFDGWSDSADAASGAARFMALSSGAELVGLVDPEDFYDFLFSRPQVTLDEDGQRQITWPGAELYAPNPDITADASMERLYFLIGSEPSRRWKAFVAEVLELITDQDIQAVIFLGSIPADSPHTRPISVVAHSQNEVVRAQTGAERSGYQGPVGIQSVLAIELERLGIPTIALWASIPHYVQNGPSPKAMLALVAEVERYVKVSFDQKDLAGEAFQWERNIDELAENDEEMASYIEQLEQSRDASDSEAASGDVLAMEFERFLASQSEDEADGGASGEESDKL</sequence>
<accession>A0A6J6H8S8</accession>
<dbReference type="InterPro" id="IPR038389">
    <property type="entry name" value="PSMG2_sf"/>
</dbReference>
<dbReference type="InterPro" id="IPR008492">
    <property type="entry name" value="Rv2714-like"/>
</dbReference>
<proteinExistence type="predicted"/>
<reference evidence="3" key="1">
    <citation type="submission" date="2020-05" db="EMBL/GenBank/DDBJ databases">
        <authorList>
            <person name="Chiriac C."/>
            <person name="Salcher M."/>
            <person name="Ghai R."/>
            <person name="Kavagutti S V."/>
        </authorList>
    </citation>
    <scope>NUCLEOTIDE SEQUENCE</scope>
</reference>
<dbReference type="InterPro" id="IPR019151">
    <property type="entry name" value="Proteasome_assmbl_chaperone_2"/>
</dbReference>
<dbReference type="EMBL" id="CAEZSH010000044">
    <property type="protein sequence ID" value="CAB4536500.1"/>
    <property type="molecule type" value="Genomic_DNA"/>
</dbReference>
<evidence type="ECO:0000313" key="3">
    <source>
        <dbReference type="EMBL" id="CAB4605158.1"/>
    </source>
</evidence>
<gene>
    <name evidence="2" type="ORF">UFOPK1410_00487</name>
    <name evidence="3" type="ORF">UFOPK1855_00068</name>
</gene>
<protein>
    <submittedName>
        <fullName evidence="3">Unannotated protein</fullName>
    </submittedName>
</protein>